<dbReference type="Gene3D" id="3.10.580.10">
    <property type="entry name" value="CBS-domain"/>
    <property type="match status" value="1"/>
</dbReference>
<reference evidence="3 4" key="1">
    <citation type="journal article" date="2015" name="Genome Announc.">
        <title>Virulence Factor Genes Detected in the Complete Genome Sequence of Corynebacterium uterequi DSM 45634, Isolated from the Uterus of a Maiden Mare.</title>
        <authorList>
            <person name="Ruckert C."/>
            <person name="Kriete M."/>
            <person name="Jaenicke S."/>
            <person name="Winkler A."/>
            <person name="Tauch A."/>
        </authorList>
    </citation>
    <scope>NUCLEOTIDE SEQUENCE [LARGE SCALE GENOMIC DNA]</scope>
    <source>
        <strain evidence="3 4">DSM 45634</strain>
    </source>
</reference>
<dbReference type="STRING" id="1072256.CUTER_06110"/>
<organism evidence="3 4">
    <name type="scientific">Corynebacterium uterequi</name>
    <dbReference type="NCBI Taxonomy" id="1072256"/>
    <lineage>
        <taxon>Bacteria</taxon>
        <taxon>Bacillati</taxon>
        <taxon>Actinomycetota</taxon>
        <taxon>Actinomycetes</taxon>
        <taxon>Mycobacteriales</taxon>
        <taxon>Corynebacteriaceae</taxon>
        <taxon>Corynebacterium</taxon>
    </lineage>
</organism>
<dbReference type="SUPFAM" id="SSF54631">
    <property type="entry name" value="CBS-domain pair"/>
    <property type="match status" value="1"/>
</dbReference>
<dbReference type="Proteomes" id="UP000035548">
    <property type="component" value="Chromosome"/>
</dbReference>
<dbReference type="KEGG" id="cut:CUTER_06110"/>
<evidence type="ECO:0000313" key="4">
    <source>
        <dbReference type="Proteomes" id="UP000035548"/>
    </source>
</evidence>
<proteinExistence type="predicted"/>
<dbReference type="AlphaFoldDB" id="A0A0G3HH29"/>
<dbReference type="RefSeq" id="WP_047259670.1">
    <property type="nucleotide sequence ID" value="NZ_CP011546.1"/>
</dbReference>
<dbReference type="EMBL" id="CP011546">
    <property type="protein sequence ID" value="AKK11218.1"/>
    <property type="molecule type" value="Genomic_DNA"/>
</dbReference>
<sequence length="255" mass="28303">MTTHGCTHRPDVTPATRFLAAFNSIEQYLRSAMSAKDNGSIGAIAHQAEKAGLLSPQQNADFQEYRELRNAITHGEYRDFRPIADPREDVIAEIERLAHDIINQPELHAAARLDSLPRQIVRVFHPDDSASEVLDVVRTSGISQFPIYERKTYVGLLTTDAIAKWVSVDYRDDGRLDARTVSDILDYAGDADWAVFLPRSASLSDALAALTTSWGAQLPRAVIATQDGRRNQRPVRVISGADIALLMMAVNSHRR</sequence>
<protein>
    <submittedName>
        <fullName evidence="3">CBS domain-containing protein</fullName>
    </submittedName>
</protein>
<keyword evidence="4" id="KW-1185">Reference proteome</keyword>
<name>A0A0G3HH29_9CORY</name>
<evidence type="ECO:0000313" key="3">
    <source>
        <dbReference type="EMBL" id="AKK11218.1"/>
    </source>
</evidence>
<evidence type="ECO:0000259" key="2">
    <source>
        <dbReference type="PROSITE" id="PS51371"/>
    </source>
</evidence>
<dbReference type="OrthoDB" id="4417510at2"/>
<evidence type="ECO:0000256" key="1">
    <source>
        <dbReference type="PROSITE-ProRule" id="PRU00703"/>
    </source>
</evidence>
<keyword evidence="1" id="KW-0129">CBS domain</keyword>
<gene>
    <name evidence="3" type="ORF">CUTER_06110</name>
</gene>
<dbReference type="InterPro" id="IPR046342">
    <property type="entry name" value="CBS_dom_sf"/>
</dbReference>
<feature type="domain" description="CBS" evidence="2">
    <location>
        <begin position="116"/>
        <end position="174"/>
    </location>
</feature>
<dbReference type="Pfam" id="PF00571">
    <property type="entry name" value="CBS"/>
    <property type="match status" value="1"/>
</dbReference>
<dbReference type="PROSITE" id="PS51371">
    <property type="entry name" value="CBS"/>
    <property type="match status" value="1"/>
</dbReference>
<reference evidence="4" key="2">
    <citation type="submission" date="2015-05" db="EMBL/GenBank/DDBJ databases">
        <title>Complete genome sequence of Corynebacterium uterequi DSM 45634, isolated from the uterus of a maiden mare.</title>
        <authorList>
            <person name="Ruckert C."/>
            <person name="Albersmeier A."/>
            <person name="Winkler A."/>
            <person name="Tauch A."/>
        </authorList>
    </citation>
    <scope>NUCLEOTIDE SEQUENCE [LARGE SCALE GENOMIC DNA]</scope>
    <source>
        <strain evidence="4">DSM 45634</strain>
    </source>
</reference>
<accession>A0A0G3HH29</accession>
<dbReference type="InterPro" id="IPR000644">
    <property type="entry name" value="CBS_dom"/>
</dbReference>
<dbReference type="PATRIC" id="fig|1072256.5.peg.1212"/>